<evidence type="ECO:0000313" key="13">
    <source>
        <dbReference type="Proteomes" id="UP000318590"/>
    </source>
</evidence>
<dbReference type="Proteomes" id="UP000318590">
    <property type="component" value="Unassembled WGS sequence"/>
</dbReference>
<dbReference type="InterPro" id="IPR011527">
    <property type="entry name" value="ABC1_TM_dom"/>
</dbReference>
<dbReference type="CDD" id="cd18564">
    <property type="entry name" value="ABC_6TM_exporter_like"/>
    <property type="match status" value="1"/>
</dbReference>
<accession>A0A547PPE7</accession>
<dbReference type="SUPFAM" id="SSF52540">
    <property type="entry name" value="P-loop containing nucleoside triphosphate hydrolases"/>
    <property type="match status" value="1"/>
</dbReference>
<evidence type="ECO:0000256" key="5">
    <source>
        <dbReference type="ARBA" id="ARBA00022741"/>
    </source>
</evidence>
<evidence type="ECO:0000259" key="11">
    <source>
        <dbReference type="PROSITE" id="PS50929"/>
    </source>
</evidence>
<evidence type="ECO:0000259" key="10">
    <source>
        <dbReference type="PROSITE" id="PS50893"/>
    </source>
</evidence>
<keyword evidence="4 9" id="KW-0812">Transmembrane</keyword>
<organism evidence="12 13">
    <name type="scientific">Palleronia caenipelagi</name>
    <dbReference type="NCBI Taxonomy" id="2489174"/>
    <lineage>
        <taxon>Bacteria</taxon>
        <taxon>Pseudomonadati</taxon>
        <taxon>Pseudomonadota</taxon>
        <taxon>Alphaproteobacteria</taxon>
        <taxon>Rhodobacterales</taxon>
        <taxon>Roseobacteraceae</taxon>
        <taxon>Palleronia</taxon>
    </lineage>
</organism>
<keyword evidence="7 9" id="KW-1133">Transmembrane helix</keyword>
<dbReference type="Gene3D" id="1.20.1560.10">
    <property type="entry name" value="ABC transporter type 1, transmembrane domain"/>
    <property type="match status" value="1"/>
</dbReference>
<evidence type="ECO:0000256" key="1">
    <source>
        <dbReference type="ARBA" id="ARBA00004651"/>
    </source>
</evidence>
<evidence type="ECO:0000256" key="9">
    <source>
        <dbReference type="SAM" id="Phobius"/>
    </source>
</evidence>
<sequence length="587" mass="63860">MSRDRVNPKTLRRLFRRMGPHLRPWRGQLILAGLAMIGVALAEVVRPWPLKIVFDGLLIPQENPDAVTAWFVGLFGSGNGLLAAVAIGLLLIALIGGAAGFVQAYLIAAVGQKVVAAIRFDLYRHIHRLSHSFHDTASTGDIIARLTGDVRMMRDLLIDAMVFFAARILVIAVTIGVMLWMDWRLTLVALTILPPLWLLTRHFGTRIKGAARKQRRKEGKIAVVMTEGISAISVVKGFAREAYEEERFARQNGASAEAGVRTTKLAAHMDRISQVLLAAGTAMVLWYGVYRVQANAISPGDLLVFTAYLSTLYKPVRKMASMTARVAKASASGERLLEIFDLKPGVEDAPNARVAPPLDGLVTFQDVRFAYKENDPPVLRDASFTIRPGEIVALVGGSGAGKSSVAKLLMRFYDPNGGQISIDGYDIREFTLDSLRSNISVVLQDAVLFGASIRDNIAYGRLGASDEEIFAAARDAGADGFIRALPQGYDTTLGERGETLSGGQRQRLTIARAMLRDAPILILDEPLTGLDRTTARALVGHLRTAAEGRATLLIAHDPLSLELADRVLMLENGSFTKLDPNRLEIPA</sequence>
<keyword evidence="3" id="KW-1003">Cell membrane</keyword>
<dbReference type="GO" id="GO:0140359">
    <property type="term" value="F:ABC-type transporter activity"/>
    <property type="evidence" value="ECO:0007669"/>
    <property type="project" value="InterPro"/>
</dbReference>
<evidence type="ECO:0000256" key="4">
    <source>
        <dbReference type="ARBA" id="ARBA00022692"/>
    </source>
</evidence>
<keyword evidence="13" id="KW-1185">Reference proteome</keyword>
<dbReference type="PROSITE" id="PS00211">
    <property type="entry name" value="ABC_TRANSPORTER_1"/>
    <property type="match status" value="1"/>
</dbReference>
<dbReference type="PANTHER" id="PTHR24221:SF468">
    <property type="entry name" value="ABC TRANSPORTER"/>
    <property type="match status" value="1"/>
</dbReference>
<feature type="transmembrane region" description="Helical" evidence="9">
    <location>
        <begin position="272"/>
        <end position="290"/>
    </location>
</feature>
<dbReference type="GO" id="GO:0016887">
    <property type="term" value="F:ATP hydrolysis activity"/>
    <property type="evidence" value="ECO:0007669"/>
    <property type="project" value="InterPro"/>
</dbReference>
<evidence type="ECO:0000313" key="12">
    <source>
        <dbReference type="EMBL" id="TRD16005.1"/>
    </source>
</evidence>
<proteinExistence type="predicted"/>
<dbReference type="EMBL" id="VFSV01000032">
    <property type="protein sequence ID" value="TRD16005.1"/>
    <property type="molecule type" value="Genomic_DNA"/>
</dbReference>
<evidence type="ECO:0000256" key="7">
    <source>
        <dbReference type="ARBA" id="ARBA00022989"/>
    </source>
</evidence>
<name>A0A547PPE7_9RHOB</name>
<keyword evidence="5" id="KW-0547">Nucleotide-binding</keyword>
<dbReference type="InterPro" id="IPR003593">
    <property type="entry name" value="AAA+_ATPase"/>
</dbReference>
<comment type="caution">
    <text evidence="12">The sequence shown here is derived from an EMBL/GenBank/DDBJ whole genome shotgun (WGS) entry which is preliminary data.</text>
</comment>
<dbReference type="FunFam" id="3.40.50.300:FF:000299">
    <property type="entry name" value="ABC transporter ATP-binding protein/permease"/>
    <property type="match status" value="1"/>
</dbReference>
<dbReference type="InterPro" id="IPR003439">
    <property type="entry name" value="ABC_transporter-like_ATP-bd"/>
</dbReference>
<evidence type="ECO:0000256" key="2">
    <source>
        <dbReference type="ARBA" id="ARBA00022448"/>
    </source>
</evidence>
<evidence type="ECO:0000256" key="3">
    <source>
        <dbReference type="ARBA" id="ARBA00022475"/>
    </source>
</evidence>
<dbReference type="SMART" id="SM00382">
    <property type="entry name" value="AAA"/>
    <property type="match status" value="1"/>
</dbReference>
<keyword evidence="2" id="KW-0813">Transport</keyword>
<dbReference type="AlphaFoldDB" id="A0A547PPE7"/>
<gene>
    <name evidence="12" type="ORF">FEV53_14855</name>
</gene>
<evidence type="ECO:0000256" key="8">
    <source>
        <dbReference type="ARBA" id="ARBA00023136"/>
    </source>
</evidence>
<keyword evidence="6 12" id="KW-0067">ATP-binding</keyword>
<dbReference type="InterPro" id="IPR036640">
    <property type="entry name" value="ABC1_TM_sf"/>
</dbReference>
<dbReference type="Pfam" id="PF00664">
    <property type="entry name" value="ABC_membrane"/>
    <property type="match status" value="1"/>
</dbReference>
<dbReference type="OrthoDB" id="9808328at2"/>
<dbReference type="GO" id="GO:0005524">
    <property type="term" value="F:ATP binding"/>
    <property type="evidence" value="ECO:0007669"/>
    <property type="project" value="UniProtKB-KW"/>
</dbReference>
<feature type="domain" description="ABC transporter" evidence="10">
    <location>
        <begin position="362"/>
        <end position="585"/>
    </location>
</feature>
<reference evidence="12 13" key="1">
    <citation type="submission" date="2019-06" db="EMBL/GenBank/DDBJ databases">
        <title>Paenimaribius caenipelagi gen. nov., sp. nov., isolated from a tidal flat.</title>
        <authorList>
            <person name="Yoon J.-H."/>
        </authorList>
    </citation>
    <scope>NUCLEOTIDE SEQUENCE [LARGE SCALE GENOMIC DNA]</scope>
    <source>
        <strain evidence="12 13">JBTF-M29</strain>
    </source>
</reference>
<dbReference type="SUPFAM" id="SSF90123">
    <property type="entry name" value="ABC transporter transmembrane region"/>
    <property type="match status" value="1"/>
</dbReference>
<protein>
    <submittedName>
        <fullName evidence="12">ABC transporter ATP-binding protein</fullName>
    </submittedName>
</protein>
<dbReference type="PROSITE" id="PS50893">
    <property type="entry name" value="ABC_TRANSPORTER_2"/>
    <property type="match status" value="1"/>
</dbReference>
<evidence type="ECO:0000256" key="6">
    <source>
        <dbReference type="ARBA" id="ARBA00022840"/>
    </source>
</evidence>
<dbReference type="InterPro" id="IPR017871">
    <property type="entry name" value="ABC_transporter-like_CS"/>
</dbReference>
<feature type="transmembrane region" description="Helical" evidence="9">
    <location>
        <begin position="156"/>
        <end position="179"/>
    </location>
</feature>
<dbReference type="PANTHER" id="PTHR24221">
    <property type="entry name" value="ATP-BINDING CASSETTE SUB-FAMILY B"/>
    <property type="match status" value="1"/>
</dbReference>
<dbReference type="InterPro" id="IPR039421">
    <property type="entry name" value="Type_1_exporter"/>
</dbReference>
<dbReference type="GO" id="GO:0034040">
    <property type="term" value="F:ATPase-coupled lipid transmembrane transporter activity"/>
    <property type="evidence" value="ECO:0007669"/>
    <property type="project" value="TreeGrafter"/>
</dbReference>
<feature type="domain" description="ABC transmembrane type-1" evidence="11">
    <location>
        <begin position="30"/>
        <end position="328"/>
    </location>
</feature>
<comment type="subcellular location">
    <subcellularLocation>
        <location evidence="1">Cell membrane</location>
        <topology evidence="1">Multi-pass membrane protein</topology>
    </subcellularLocation>
</comment>
<keyword evidence="8 9" id="KW-0472">Membrane</keyword>
<dbReference type="PROSITE" id="PS50929">
    <property type="entry name" value="ABC_TM1F"/>
    <property type="match status" value="1"/>
</dbReference>
<dbReference type="GO" id="GO:0005886">
    <property type="term" value="C:plasma membrane"/>
    <property type="evidence" value="ECO:0007669"/>
    <property type="project" value="UniProtKB-SubCell"/>
</dbReference>
<dbReference type="RefSeq" id="WP_142835592.1">
    <property type="nucleotide sequence ID" value="NZ_VFSV01000032.1"/>
</dbReference>
<feature type="transmembrane region" description="Helical" evidence="9">
    <location>
        <begin position="81"/>
        <end position="110"/>
    </location>
</feature>
<dbReference type="Gene3D" id="3.40.50.300">
    <property type="entry name" value="P-loop containing nucleotide triphosphate hydrolases"/>
    <property type="match status" value="1"/>
</dbReference>
<feature type="transmembrane region" description="Helical" evidence="9">
    <location>
        <begin position="185"/>
        <end position="204"/>
    </location>
</feature>
<dbReference type="Pfam" id="PF00005">
    <property type="entry name" value="ABC_tran"/>
    <property type="match status" value="1"/>
</dbReference>
<dbReference type="InterPro" id="IPR027417">
    <property type="entry name" value="P-loop_NTPase"/>
</dbReference>